<dbReference type="EMBL" id="BONU01000077">
    <property type="protein sequence ID" value="GIG76755.1"/>
    <property type="molecule type" value="Genomic_DNA"/>
</dbReference>
<dbReference type="Pfam" id="PF00005">
    <property type="entry name" value="ABC_tran"/>
    <property type="match status" value="1"/>
</dbReference>
<evidence type="ECO:0000313" key="6">
    <source>
        <dbReference type="EMBL" id="GIG76755.1"/>
    </source>
</evidence>
<comment type="similarity">
    <text evidence="1">Belongs to the ABC transporter superfamily.</text>
</comment>
<evidence type="ECO:0000259" key="5">
    <source>
        <dbReference type="PROSITE" id="PS50893"/>
    </source>
</evidence>
<dbReference type="InterPro" id="IPR017871">
    <property type="entry name" value="ABC_transporter-like_CS"/>
</dbReference>
<dbReference type="CDD" id="cd03257">
    <property type="entry name" value="ABC_NikE_OppD_transporters"/>
    <property type="match status" value="1"/>
</dbReference>
<evidence type="ECO:0000256" key="4">
    <source>
        <dbReference type="ARBA" id="ARBA00022840"/>
    </source>
</evidence>
<dbReference type="PANTHER" id="PTHR43776:SF7">
    <property type="entry name" value="D,D-DIPEPTIDE TRANSPORT ATP-BINDING PROTEIN DDPF-RELATED"/>
    <property type="match status" value="1"/>
</dbReference>
<dbReference type="GO" id="GO:0005524">
    <property type="term" value="F:ATP binding"/>
    <property type="evidence" value="ECO:0007669"/>
    <property type="project" value="UniProtKB-KW"/>
</dbReference>
<keyword evidence="4" id="KW-0067">ATP-binding</keyword>
<accession>A0A8J3M4D2</accession>
<dbReference type="SMART" id="SM00382">
    <property type="entry name" value="AAA"/>
    <property type="match status" value="1"/>
</dbReference>
<dbReference type="Proteomes" id="UP000653674">
    <property type="component" value="Unassembled WGS sequence"/>
</dbReference>
<gene>
    <name evidence="6" type="ORF">Pfl04_51590</name>
</gene>
<dbReference type="Pfam" id="PF08352">
    <property type="entry name" value="oligo_HPY"/>
    <property type="match status" value="1"/>
</dbReference>
<reference evidence="6" key="1">
    <citation type="submission" date="2021-01" db="EMBL/GenBank/DDBJ databases">
        <title>Whole genome shotgun sequence of Planosporangium flavigriseum NBRC 105377.</title>
        <authorList>
            <person name="Komaki H."/>
            <person name="Tamura T."/>
        </authorList>
    </citation>
    <scope>NUCLEOTIDE SEQUENCE</scope>
    <source>
        <strain evidence="6">NBRC 105377</strain>
    </source>
</reference>
<keyword evidence="3" id="KW-0547">Nucleotide-binding</keyword>
<comment type="caution">
    <text evidence="6">The sequence shown here is derived from an EMBL/GenBank/DDBJ whole genome shotgun (WGS) entry which is preliminary data.</text>
</comment>
<dbReference type="Gene3D" id="3.40.50.300">
    <property type="entry name" value="P-loop containing nucleotide triphosphate hydrolases"/>
    <property type="match status" value="1"/>
</dbReference>
<dbReference type="AlphaFoldDB" id="A0A8J3M4D2"/>
<dbReference type="SUPFAM" id="SSF52540">
    <property type="entry name" value="P-loop containing nucleoside triphosphate hydrolases"/>
    <property type="match status" value="1"/>
</dbReference>
<dbReference type="InterPro" id="IPR027417">
    <property type="entry name" value="P-loop_NTPase"/>
</dbReference>
<dbReference type="InterPro" id="IPR003439">
    <property type="entry name" value="ABC_transporter-like_ATP-bd"/>
</dbReference>
<feature type="domain" description="ABC transporter" evidence="5">
    <location>
        <begin position="6"/>
        <end position="258"/>
    </location>
</feature>
<evidence type="ECO:0000256" key="2">
    <source>
        <dbReference type="ARBA" id="ARBA00022448"/>
    </source>
</evidence>
<evidence type="ECO:0000313" key="7">
    <source>
        <dbReference type="Proteomes" id="UP000653674"/>
    </source>
</evidence>
<organism evidence="6 7">
    <name type="scientific">Planosporangium flavigriseum</name>
    <dbReference type="NCBI Taxonomy" id="373681"/>
    <lineage>
        <taxon>Bacteria</taxon>
        <taxon>Bacillati</taxon>
        <taxon>Actinomycetota</taxon>
        <taxon>Actinomycetes</taxon>
        <taxon>Micromonosporales</taxon>
        <taxon>Micromonosporaceae</taxon>
        <taxon>Planosporangium</taxon>
    </lineage>
</organism>
<dbReference type="PANTHER" id="PTHR43776">
    <property type="entry name" value="TRANSPORT ATP-BINDING PROTEIN"/>
    <property type="match status" value="1"/>
</dbReference>
<name>A0A8J3M4D2_9ACTN</name>
<dbReference type="GO" id="GO:0055085">
    <property type="term" value="P:transmembrane transport"/>
    <property type="evidence" value="ECO:0007669"/>
    <property type="project" value="UniProtKB-ARBA"/>
</dbReference>
<proteinExistence type="inferred from homology"/>
<keyword evidence="7" id="KW-1185">Reference proteome</keyword>
<keyword evidence="2" id="KW-0813">Transport</keyword>
<dbReference type="PROSITE" id="PS00211">
    <property type="entry name" value="ABC_TRANSPORTER_1"/>
    <property type="match status" value="1"/>
</dbReference>
<evidence type="ECO:0000256" key="3">
    <source>
        <dbReference type="ARBA" id="ARBA00022741"/>
    </source>
</evidence>
<dbReference type="InterPro" id="IPR013563">
    <property type="entry name" value="Oligopep_ABC_C"/>
</dbReference>
<dbReference type="GO" id="GO:0015833">
    <property type="term" value="P:peptide transport"/>
    <property type="evidence" value="ECO:0007669"/>
    <property type="project" value="InterPro"/>
</dbReference>
<sequence length="274" mass="29688">MRDMRLSAESVTKTFGKTNRLAGKSTAVRAVDSASVHVEPGDFVAIVGESGSGKSTLARMLLGLIPADSGVVQLDGVPISAMNRRQRQQYRAAVQCVLQDPSGSLNPRKTVRTSLAEVIRFHGIAQGREAVEQKAIETLSLVGLKPETTYLDRYPHELSGGQRQRVLIARAIVPNPRIIIADEAVSALDVSVKSGILKLMNDLRVRLGIGYILITHDLPVVKKVADYVYVIKSGQVVEEGPTAQIFADPQHEYTKTLLAAAPDLDLVLADRFGE</sequence>
<dbReference type="GO" id="GO:0016887">
    <property type="term" value="F:ATP hydrolysis activity"/>
    <property type="evidence" value="ECO:0007669"/>
    <property type="project" value="InterPro"/>
</dbReference>
<protein>
    <recommendedName>
        <fullName evidence="5">ABC transporter domain-containing protein</fullName>
    </recommendedName>
</protein>
<dbReference type="PROSITE" id="PS50893">
    <property type="entry name" value="ABC_TRANSPORTER_2"/>
    <property type="match status" value="1"/>
</dbReference>
<evidence type="ECO:0000256" key="1">
    <source>
        <dbReference type="ARBA" id="ARBA00005417"/>
    </source>
</evidence>
<dbReference type="InterPro" id="IPR003593">
    <property type="entry name" value="AAA+_ATPase"/>
</dbReference>
<dbReference type="InterPro" id="IPR050319">
    <property type="entry name" value="ABC_transp_ATP-bind"/>
</dbReference>